<proteinExistence type="predicted"/>
<evidence type="ECO:0000256" key="1">
    <source>
        <dbReference type="SAM" id="MobiDB-lite"/>
    </source>
</evidence>
<dbReference type="InterPro" id="IPR039341">
    <property type="entry name" value="CFAP99"/>
</dbReference>
<sequence length="207" mass="24652">MFLKQVFSGVQRDEEFLKILTRTIFTTLIEHFIKYFSYLIIFRLDELIYNVFQKMGNEKDHGKMNMLIQFLFDIEKIQTHIKPLWIEIYDPQYIQDTVIGILEQHFPMMKDLLSSLCSRATSRQSELVDENERPQPAIKITNNNNTIKLSQPVPTYLNKRSLSQVEEENKKSLEKSKKQVQRTYKKPNNLNIKQIRDHPIMKQSKRG</sequence>
<dbReference type="PANTHER" id="PTHR34649">
    <property type="entry name" value="CILIA- AND FLAGELLA-ASSOCIATED PROTEIN 99"/>
    <property type="match status" value="1"/>
</dbReference>
<protein>
    <submittedName>
        <fullName evidence="2">Uncharacterized protein</fullName>
    </submittedName>
</protein>
<comment type="caution">
    <text evidence="2">The sequence shown here is derived from an EMBL/GenBank/DDBJ whole genome shotgun (WGS) entry which is preliminary data.</text>
</comment>
<organism evidence="2 3">
    <name type="scientific">Paramecium octaurelia</name>
    <dbReference type="NCBI Taxonomy" id="43137"/>
    <lineage>
        <taxon>Eukaryota</taxon>
        <taxon>Sar</taxon>
        <taxon>Alveolata</taxon>
        <taxon>Ciliophora</taxon>
        <taxon>Intramacronucleata</taxon>
        <taxon>Oligohymenophorea</taxon>
        <taxon>Peniculida</taxon>
        <taxon>Parameciidae</taxon>
        <taxon>Paramecium</taxon>
    </lineage>
</organism>
<dbReference type="EMBL" id="CAJJDP010000095">
    <property type="protein sequence ID" value="CAD8189942.1"/>
    <property type="molecule type" value="Genomic_DNA"/>
</dbReference>
<dbReference type="Proteomes" id="UP000683925">
    <property type="component" value="Unassembled WGS sequence"/>
</dbReference>
<dbReference type="OrthoDB" id="310506at2759"/>
<evidence type="ECO:0000313" key="2">
    <source>
        <dbReference type="EMBL" id="CAD8189942.1"/>
    </source>
</evidence>
<name>A0A8S1WLJ4_PAROT</name>
<keyword evidence="3" id="KW-1185">Reference proteome</keyword>
<accession>A0A8S1WLJ4</accession>
<reference evidence="2" key="1">
    <citation type="submission" date="2021-01" db="EMBL/GenBank/DDBJ databases">
        <authorList>
            <consortium name="Genoscope - CEA"/>
            <person name="William W."/>
        </authorList>
    </citation>
    <scope>NUCLEOTIDE SEQUENCE</scope>
</reference>
<gene>
    <name evidence="2" type="ORF">POCTA_138.1.T0960084</name>
</gene>
<feature type="region of interest" description="Disordered" evidence="1">
    <location>
        <begin position="167"/>
        <end position="207"/>
    </location>
</feature>
<dbReference type="AlphaFoldDB" id="A0A8S1WLJ4"/>
<evidence type="ECO:0000313" key="3">
    <source>
        <dbReference type="Proteomes" id="UP000683925"/>
    </source>
</evidence>
<feature type="compositionally biased region" description="Basic and acidic residues" evidence="1">
    <location>
        <begin position="167"/>
        <end position="177"/>
    </location>
</feature>
<dbReference type="PANTHER" id="PTHR34649:SF1">
    <property type="entry name" value="CILIA- AND FLAGELLA-ASSOCIATED PROTEIN 99"/>
    <property type="match status" value="1"/>
</dbReference>